<dbReference type="AlphaFoldDB" id="A0A067FGN6"/>
<evidence type="ECO:0000256" key="3">
    <source>
        <dbReference type="ARBA" id="ARBA00022723"/>
    </source>
</evidence>
<dbReference type="EC" id="2.3.2.27" evidence="2"/>
<keyword evidence="10" id="KW-1185">Reference proteome</keyword>
<proteinExistence type="predicted"/>
<dbReference type="Pfam" id="PF13639">
    <property type="entry name" value="zf-RING_2"/>
    <property type="match status" value="1"/>
</dbReference>
<dbReference type="PROSITE" id="PS50089">
    <property type="entry name" value="ZF_RING_2"/>
    <property type="match status" value="1"/>
</dbReference>
<evidence type="ECO:0000259" key="8">
    <source>
        <dbReference type="PROSITE" id="PS50089"/>
    </source>
</evidence>
<accession>A0A067FGN6</accession>
<evidence type="ECO:0000256" key="1">
    <source>
        <dbReference type="ARBA" id="ARBA00000900"/>
    </source>
</evidence>
<dbReference type="Gene3D" id="3.30.40.10">
    <property type="entry name" value="Zinc/RING finger domain, C3HC4 (zinc finger)"/>
    <property type="match status" value="1"/>
</dbReference>
<evidence type="ECO:0000256" key="2">
    <source>
        <dbReference type="ARBA" id="ARBA00012483"/>
    </source>
</evidence>
<dbReference type="PANTHER" id="PTHR15710">
    <property type="entry name" value="E3 UBIQUITIN-PROTEIN LIGASE PRAJA"/>
    <property type="match status" value="1"/>
</dbReference>
<evidence type="ECO:0000256" key="6">
    <source>
        <dbReference type="PROSITE-ProRule" id="PRU00175"/>
    </source>
</evidence>
<keyword evidence="5" id="KW-0862">Zinc</keyword>
<evidence type="ECO:0000256" key="7">
    <source>
        <dbReference type="SAM" id="MobiDB-lite"/>
    </source>
</evidence>
<keyword evidence="4 6" id="KW-0863">Zinc-finger</keyword>
<comment type="catalytic activity">
    <reaction evidence="1">
        <text>S-ubiquitinyl-[E2 ubiquitin-conjugating enzyme]-L-cysteine + [acceptor protein]-L-lysine = [E2 ubiquitin-conjugating enzyme]-L-cysteine + N(6)-ubiquitinyl-[acceptor protein]-L-lysine.</text>
        <dbReference type="EC" id="2.3.2.27"/>
    </reaction>
</comment>
<reference evidence="9 10" key="1">
    <citation type="submission" date="2014-04" db="EMBL/GenBank/DDBJ databases">
        <authorList>
            <consortium name="International Citrus Genome Consortium"/>
            <person name="Gmitter F."/>
            <person name="Chen C."/>
            <person name="Farmerie W."/>
            <person name="Harkins T."/>
            <person name="Desany B."/>
            <person name="Mohiuddin M."/>
            <person name="Kodira C."/>
            <person name="Borodovsky M."/>
            <person name="Lomsadze A."/>
            <person name="Burns P."/>
            <person name="Jenkins J."/>
            <person name="Prochnik S."/>
            <person name="Shu S."/>
            <person name="Chapman J."/>
            <person name="Pitluck S."/>
            <person name="Schmutz J."/>
            <person name="Rokhsar D."/>
        </authorList>
    </citation>
    <scope>NUCLEOTIDE SEQUENCE</scope>
</reference>
<protein>
    <recommendedName>
        <fullName evidence="2">RING-type E3 ubiquitin transferase</fullName>
        <ecNumber evidence="2">2.3.2.27</ecNumber>
    </recommendedName>
</protein>
<evidence type="ECO:0000313" key="10">
    <source>
        <dbReference type="Proteomes" id="UP000027120"/>
    </source>
</evidence>
<dbReference type="InterPro" id="IPR013083">
    <property type="entry name" value="Znf_RING/FYVE/PHD"/>
</dbReference>
<gene>
    <name evidence="9" type="ORF">CISIN_1g033497mg</name>
</gene>
<dbReference type="SUPFAM" id="SSF57850">
    <property type="entry name" value="RING/U-box"/>
    <property type="match status" value="1"/>
</dbReference>
<dbReference type="InterPro" id="IPR001841">
    <property type="entry name" value="Znf_RING"/>
</dbReference>
<dbReference type="Proteomes" id="UP000027120">
    <property type="component" value="Unassembled WGS sequence"/>
</dbReference>
<organism evidence="9 10">
    <name type="scientific">Citrus sinensis</name>
    <name type="common">Sweet orange</name>
    <name type="synonym">Citrus aurantium var. sinensis</name>
    <dbReference type="NCBI Taxonomy" id="2711"/>
    <lineage>
        <taxon>Eukaryota</taxon>
        <taxon>Viridiplantae</taxon>
        <taxon>Streptophyta</taxon>
        <taxon>Embryophyta</taxon>
        <taxon>Tracheophyta</taxon>
        <taxon>Spermatophyta</taxon>
        <taxon>Magnoliopsida</taxon>
        <taxon>eudicotyledons</taxon>
        <taxon>Gunneridae</taxon>
        <taxon>Pentapetalae</taxon>
        <taxon>rosids</taxon>
        <taxon>malvids</taxon>
        <taxon>Sapindales</taxon>
        <taxon>Rutaceae</taxon>
        <taxon>Aurantioideae</taxon>
        <taxon>Citrus</taxon>
    </lineage>
</organism>
<feature type="region of interest" description="Disordered" evidence="7">
    <location>
        <begin position="34"/>
        <end position="60"/>
    </location>
</feature>
<dbReference type="EMBL" id="KK784899">
    <property type="protein sequence ID" value="KDO66559.1"/>
    <property type="molecule type" value="Genomic_DNA"/>
</dbReference>
<sequence length="118" mass="12567">MASPYYLAINTNIVSGSPIIDESFNLDEALTMITNTSSTPPDQDQPKSHDGQTNSELTVSSLPTVAATEGRCTVCMENFLQAFPGKQVPCGHVFHATCISTWISLSNSCPVCRSGVIA</sequence>
<dbReference type="SMART" id="SM00184">
    <property type="entry name" value="RING"/>
    <property type="match status" value="1"/>
</dbReference>
<dbReference type="GO" id="GO:0061630">
    <property type="term" value="F:ubiquitin protein ligase activity"/>
    <property type="evidence" value="ECO:0007669"/>
    <property type="project" value="UniProtKB-EC"/>
</dbReference>
<evidence type="ECO:0000256" key="4">
    <source>
        <dbReference type="ARBA" id="ARBA00022771"/>
    </source>
</evidence>
<dbReference type="GO" id="GO:0008270">
    <property type="term" value="F:zinc ion binding"/>
    <property type="evidence" value="ECO:0007669"/>
    <property type="project" value="UniProtKB-KW"/>
</dbReference>
<name>A0A067FGN6_CITSI</name>
<dbReference type="PANTHER" id="PTHR15710:SF74">
    <property type="entry name" value="RING-TYPE E3 UBIQUITIN TRANSFERASE-RELATED"/>
    <property type="match status" value="1"/>
</dbReference>
<dbReference type="KEGG" id="cit:107176656"/>
<feature type="domain" description="RING-type" evidence="8">
    <location>
        <begin position="72"/>
        <end position="113"/>
    </location>
</feature>
<feature type="compositionally biased region" description="Polar residues" evidence="7">
    <location>
        <begin position="51"/>
        <end position="60"/>
    </location>
</feature>
<evidence type="ECO:0000313" key="9">
    <source>
        <dbReference type="EMBL" id="KDO66559.1"/>
    </source>
</evidence>
<dbReference type="OrthoDB" id="21204at2759"/>
<keyword evidence="3" id="KW-0479">Metal-binding</keyword>
<evidence type="ECO:0000256" key="5">
    <source>
        <dbReference type="ARBA" id="ARBA00022833"/>
    </source>
</evidence>